<accession>A0AC11DI81</accession>
<protein>
    <submittedName>
        <fullName evidence="1">Dual oxidase maturation factor 2</fullName>
    </submittedName>
</protein>
<reference evidence="1" key="1">
    <citation type="submission" date="2020-11" db="EMBL/GenBank/DDBJ databases">
        <authorList>
            <person name="Davenport K.M."/>
            <person name="Bickhart D.M."/>
            <person name="Smith T.P.L."/>
            <person name="Murdoch B.M."/>
            <person name="Rosen B.D."/>
        </authorList>
    </citation>
    <scope>NUCLEOTIDE SEQUENCE [LARGE SCALE GENOMIC DNA]</scope>
    <source>
        <strain evidence="1">OAR_USU_Benz2616</strain>
    </source>
</reference>
<proteinExistence type="predicted"/>
<organism evidence="1">
    <name type="scientific">Ovis aries</name>
    <name type="common">Sheep</name>
    <dbReference type="NCBI Taxonomy" id="9940"/>
    <lineage>
        <taxon>Eukaryota</taxon>
        <taxon>Metazoa</taxon>
        <taxon>Chordata</taxon>
        <taxon>Craniata</taxon>
        <taxon>Vertebrata</taxon>
        <taxon>Euteleostomi</taxon>
        <taxon>Mammalia</taxon>
        <taxon>Eutheria</taxon>
        <taxon>Laurasiatheria</taxon>
        <taxon>Artiodactyla</taxon>
        <taxon>Ruminantia</taxon>
        <taxon>Pecora</taxon>
        <taxon>Bovidae</taxon>
        <taxon>Caprinae</taxon>
        <taxon>Ovis</taxon>
    </lineage>
</organism>
<sequence length="358" mass="38894">EQLSTGFLKGERRRSDLTFPLGLVLAPRGQSKGKWDLDSKASDCSPRWNTPSSAGLQHDSVGWCAALLPSAPACRRPQCPSTHRHSRVLGLGCQLPAHLTRDSWPLAAHFSAEWSVGSVSTKTSYKAFSVERVRAHVGLHVGLEGVNITLTGTPVQQLNETIDYNEQFVWRVGQNYAGAYAEALEKGLPYPVLYLAEKFTPSSPCGVYRQYRLAGHYASATLWVAFCFWLLSNMLLSMPVPHYGGLALLTTGAFALFSVFAFASISSVPLCQLRLGSSELTTHYGAAFWITLATGVLCLLLGAAVLSLHYARPSALRLFLEGSVKDLESPAKGSSPLVLSNPLHKQFRASDLTISTNL</sequence>
<reference evidence="1" key="3">
    <citation type="submission" date="2025-09" db="UniProtKB">
        <authorList>
            <consortium name="Ensembl"/>
        </authorList>
    </citation>
    <scope>IDENTIFICATION</scope>
</reference>
<reference evidence="1" key="2">
    <citation type="submission" date="2025-08" db="UniProtKB">
        <authorList>
            <consortium name="Ensembl"/>
        </authorList>
    </citation>
    <scope>IDENTIFICATION</scope>
</reference>
<dbReference type="Ensembl" id="ENSOART00020071074.1">
    <property type="protein sequence ID" value="ENSOARP00020045536.1"/>
    <property type="gene ID" value="ENSOARG00020011766.2"/>
</dbReference>
<name>A0AC11DI81_SHEEP</name>
<gene>
    <name evidence="1" type="primary">DUOXA2</name>
</gene>
<evidence type="ECO:0000313" key="1">
    <source>
        <dbReference type="Ensembl" id="ENSOARP00020045536.1"/>
    </source>
</evidence>